<reference evidence="13" key="4">
    <citation type="submission" date="2021-02" db="UniProtKB">
        <authorList>
            <consortium name="EnsemblMetazoa"/>
        </authorList>
    </citation>
    <scope>IDENTIFICATION</scope>
    <source>
        <strain evidence="13">USDA</strain>
    </source>
</reference>
<dbReference type="EMBL" id="DS235881">
    <property type="protein sequence ID" value="EEB20031.1"/>
    <property type="molecule type" value="Genomic_DNA"/>
</dbReference>
<dbReference type="FunCoup" id="E0W325">
    <property type="interactions" value="16"/>
</dbReference>
<keyword evidence="3 10" id="KW-0716">Sensory transduction</keyword>
<dbReference type="Proteomes" id="UP000009046">
    <property type="component" value="Unassembled WGS sequence"/>
</dbReference>
<dbReference type="GO" id="GO:0007165">
    <property type="term" value="P:signal transduction"/>
    <property type="evidence" value="ECO:0007669"/>
    <property type="project" value="UniProtKB-KW"/>
</dbReference>
<sequence>MEENNNLSNSPFSKYFDYLTYVGAWEYKTKVRWIEIAFYTYRVFCFFVFAVAILFQLLDLWIAIGSLEKMTYNMSTSVIVLYTILRLIALLKKKKTVDKLRINLWNDFNKSDDETDETIKKMAVKRMDFAAKMFHIAAIIFYPVWIGFAYFSYLWGPRELPFPIYYPADYDDPVAYDVVFVLEIISGAIILCVSIEINLLVFGILLQISAQYKILQKNIIKLGENYVFNYDEENYDSIEKNYYYYSFEKREKKLKTEASLKKIISRHLTLHQYVKKFESTFNGSFFIQVLGGSTLITLNGLLLMKMAYTINQKIAQQAVYLVLLVVTMFYNCLFATVLITEYNNVANAAYSASWYEMDTSLQKYFIMIILHAQKQPRITAGKLILMDLDTFLSLLKNIYSWLMFFWQLESK</sequence>
<dbReference type="EnsemblMetazoa" id="PHUM600410-RA">
    <property type="protein sequence ID" value="PHUM600410-PA"/>
    <property type="gene ID" value="PHUM600410"/>
</dbReference>
<gene>
    <name evidence="13" type="primary">8236910</name>
    <name evidence="12" type="ORF">Phum_PHUM600410</name>
</gene>
<dbReference type="InParanoid" id="E0W325"/>
<feature type="transmembrane region" description="Helical" evidence="10">
    <location>
        <begin position="318"/>
        <end position="339"/>
    </location>
</feature>
<dbReference type="InterPro" id="IPR004117">
    <property type="entry name" value="7tm6_olfct_rcpt"/>
</dbReference>
<dbReference type="OrthoDB" id="8185860at2759"/>
<feature type="transmembrane region" description="Helical" evidence="10">
    <location>
        <begin position="39"/>
        <end position="64"/>
    </location>
</feature>
<protein>
    <recommendedName>
        <fullName evidence="10">Odorant receptor</fullName>
    </recommendedName>
</protein>
<dbReference type="CTD" id="8236910"/>
<accession>A0A0U4CCE6</accession>
<feature type="transmembrane region" description="Helical" evidence="10">
    <location>
        <begin position="70"/>
        <end position="91"/>
    </location>
</feature>
<evidence type="ECO:0000256" key="2">
    <source>
        <dbReference type="ARBA" id="ARBA00022475"/>
    </source>
</evidence>
<dbReference type="KEGG" id="phu:Phum_PHUM600410"/>
<evidence type="ECO:0000256" key="9">
    <source>
        <dbReference type="ARBA" id="ARBA00023224"/>
    </source>
</evidence>
<keyword evidence="2" id="KW-1003">Cell membrane</keyword>
<evidence type="ECO:0000313" key="12">
    <source>
        <dbReference type="EMBL" id="EEB20031.1"/>
    </source>
</evidence>
<evidence type="ECO:0000256" key="3">
    <source>
        <dbReference type="ARBA" id="ARBA00022606"/>
    </source>
</evidence>
<evidence type="ECO:0000256" key="1">
    <source>
        <dbReference type="ARBA" id="ARBA00004651"/>
    </source>
</evidence>
<dbReference type="GO" id="GO:0005549">
    <property type="term" value="F:odorant binding"/>
    <property type="evidence" value="ECO:0007669"/>
    <property type="project" value="InterPro"/>
</dbReference>
<feature type="transmembrane region" description="Helical" evidence="10">
    <location>
        <begin position="285"/>
        <end position="306"/>
    </location>
</feature>
<keyword evidence="7 10" id="KW-0472">Membrane</keyword>
<dbReference type="GeneID" id="8236910"/>
<evidence type="ECO:0000256" key="10">
    <source>
        <dbReference type="RuleBase" id="RU351113"/>
    </source>
</evidence>
<dbReference type="EMBL" id="AAZO01007322">
    <property type="status" value="NOT_ANNOTATED_CDS"/>
    <property type="molecule type" value="Genomic_DNA"/>
</dbReference>
<comment type="subcellular location">
    <subcellularLocation>
        <location evidence="1 10">Cell membrane</location>
        <topology evidence="1 10">Multi-pass membrane protein</topology>
    </subcellularLocation>
</comment>
<evidence type="ECO:0000256" key="4">
    <source>
        <dbReference type="ARBA" id="ARBA00022692"/>
    </source>
</evidence>
<reference evidence="12" key="1">
    <citation type="submission" date="2007-04" db="EMBL/GenBank/DDBJ databases">
        <title>Annotation of Pediculus humanus corporis strain USDA.</title>
        <authorList>
            <person name="Kirkness E."/>
            <person name="Hannick L."/>
            <person name="Hass B."/>
            <person name="Bruggner R."/>
            <person name="Lawson D."/>
            <person name="Bidwell S."/>
            <person name="Joardar V."/>
            <person name="Caler E."/>
            <person name="Walenz B."/>
            <person name="Inman J."/>
            <person name="Schobel S."/>
            <person name="Galinsky K."/>
            <person name="Amedeo P."/>
            <person name="Strausberg R."/>
        </authorList>
    </citation>
    <scope>NUCLEOTIDE SEQUENCE</scope>
    <source>
        <strain evidence="12">USDA</strain>
    </source>
</reference>
<dbReference type="AlphaFoldDB" id="E0W325"/>
<dbReference type="PANTHER" id="PTHR21137">
    <property type="entry name" value="ODORANT RECEPTOR"/>
    <property type="match status" value="1"/>
</dbReference>
<dbReference type="EMBL" id="KT369097">
    <property type="protein sequence ID" value="ALX17417.1"/>
    <property type="molecule type" value="mRNA"/>
</dbReference>
<dbReference type="VEuPathDB" id="VectorBase:PHUM600410"/>
<evidence type="ECO:0000313" key="13">
    <source>
        <dbReference type="EnsemblMetazoa" id="PHUM600410-PA"/>
    </source>
</evidence>
<feature type="transmembrane region" description="Helical" evidence="10">
    <location>
        <begin position="175"/>
        <end position="208"/>
    </location>
</feature>
<evidence type="ECO:0000313" key="14">
    <source>
        <dbReference type="Proteomes" id="UP000009046"/>
    </source>
</evidence>
<comment type="similarity">
    <text evidence="10">Belongs to the insect chemoreceptor superfamily. Heteromeric odorant receptor channel (TC 1.A.69) family.</text>
</comment>
<dbReference type="PANTHER" id="PTHR21137:SF35">
    <property type="entry name" value="ODORANT RECEPTOR 19A-RELATED"/>
    <property type="match status" value="1"/>
</dbReference>
<feature type="transmembrane region" description="Helical" evidence="10">
    <location>
        <begin position="129"/>
        <end position="155"/>
    </location>
</feature>
<name>E0W325_PEDHC</name>
<keyword evidence="5 10" id="KW-0552">Olfaction</keyword>
<keyword evidence="9 10" id="KW-0807">Transducer</keyword>
<organism>
    <name type="scientific">Pediculus humanus subsp. corporis</name>
    <name type="common">Body louse</name>
    <dbReference type="NCBI Taxonomy" id="121224"/>
    <lineage>
        <taxon>Eukaryota</taxon>
        <taxon>Metazoa</taxon>
        <taxon>Ecdysozoa</taxon>
        <taxon>Arthropoda</taxon>
        <taxon>Hexapoda</taxon>
        <taxon>Insecta</taxon>
        <taxon>Pterygota</taxon>
        <taxon>Neoptera</taxon>
        <taxon>Paraneoptera</taxon>
        <taxon>Psocodea</taxon>
        <taxon>Troctomorpha</taxon>
        <taxon>Phthiraptera</taxon>
        <taxon>Anoplura</taxon>
        <taxon>Pediculidae</taxon>
        <taxon>Pediculus</taxon>
    </lineage>
</organism>
<evidence type="ECO:0000256" key="7">
    <source>
        <dbReference type="ARBA" id="ARBA00023136"/>
    </source>
</evidence>
<proteinExistence type="evidence at transcript level"/>
<dbReference type="GO" id="GO:0005886">
    <property type="term" value="C:plasma membrane"/>
    <property type="evidence" value="ECO:0007669"/>
    <property type="project" value="UniProtKB-SubCell"/>
</dbReference>
<comment type="caution">
    <text evidence="10">Lacks conserved residue(s) required for the propagation of feature annotation.</text>
</comment>
<keyword evidence="14" id="KW-1185">Reference proteome</keyword>
<dbReference type="RefSeq" id="XP_002432769.1">
    <property type="nucleotide sequence ID" value="XM_002432724.1"/>
</dbReference>
<keyword evidence="8 10" id="KW-0675">Receptor</keyword>
<keyword evidence="6 10" id="KW-1133">Transmembrane helix</keyword>
<evidence type="ECO:0000313" key="11">
    <source>
        <dbReference type="EMBL" id="ALX17417.1"/>
    </source>
</evidence>
<reference evidence="12" key="2">
    <citation type="submission" date="2007-04" db="EMBL/GenBank/DDBJ databases">
        <title>The genome of the human body louse.</title>
        <authorList>
            <consortium name="The Human Body Louse Genome Consortium"/>
            <person name="Kirkness E."/>
            <person name="Walenz B."/>
            <person name="Hass B."/>
            <person name="Bruggner R."/>
            <person name="Strausberg R."/>
        </authorList>
    </citation>
    <scope>NUCLEOTIDE SEQUENCE</scope>
    <source>
        <strain evidence="12">USDA</strain>
    </source>
</reference>
<keyword evidence="4 10" id="KW-0812">Transmembrane</keyword>
<evidence type="ECO:0000256" key="6">
    <source>
        <dbReference type="ARBA" id="ARBA00022989"/>
    </source>
</evidence>
<evidence type="ECO:0000256" key="5">
    <source>
        <dbReference type="ARBA" id="ARBA00022725"/>
    </source>
</evidence>
<dbReference type="HOGENOM" id="CLU_685700_0_0_1"/>
<reference evidence="11" key="3">
    <citation type="journal article" date="2015" name="Insect Biochem. Mol. Biol.">
        <title>Odorant receptor-based discovery of natural repellents of human lice.</title>
        <authorList>
            <person name="Pelletier J."/>
            <person name="Xu P."/>
            <person name="Yoon K.S."/>
            <person name="Clark J.M."/>
            <person name="Leal W.S."/>
        </authorList>
    </citation>
    <scope>NUCLEOTIDE SEQUENCE</scope>
</reference>
<accession>E0W325</accession>
<dbReference type="Pfam" id="PF02949">
    <property type="entry name" value="7tm_6"/>
    <property type="match status" value="1"/>
</dbReference>
<dbReference type="GO" id="GO:0004984">
    <property type="term" value="F:olfactory receptor activity"/>
    <property type="evidence" value="ECO:0007669"/>
    <property type="project" value="InterPro"/>
</dbReference>
<evidence type="ECO:0000256" key="8">
    <source>
        <dbReference type="ARBA" id="ARBA00023170"/>
    </source>
</evidence>
<dbReference type="OMA" id="ERYLMEC"/>